<evidence type="ECO:0000256" key="5">
    <source>
        <dbReference type="ARBA" id="ARBA00022692"/>
    </source>
</evidence>
<dbReference type="AlphaFoldDB" id="A0A4R5TZI4"/>
<dbReference type="GO" id="GO:0005886">
    <property type="term" value="C:plasma membrane"/>
    <property type="evidence" value="ECO:0007669"/>
    <property type="project" value="UniProtKB-SubCell"/>
</dbReference>
<dbReference type="OrthoDB" id="6496035at2"/>
<evidence type="ECO:0000256" key="8">
    <source>
        <dbReference type="RuleBase" id="RU363032"/>
    </source>
</evidence>
<keyword evidence="7 8" id="KW-0472">Membrane</keyword>
<comment type="subcellular location">
    <subcellularLocation>
        <location evidence="1 8">Cell membrane</location>
        <topology evidence="1 8">Multi-pass membrane protein</topology>
    </subcellularLocation>
</comment>
<comment type="similarity">
    <text evidence="2">Belongs to the binding-protein-dependent transport system permease family. CysTW subfamily.</text>
</comment>
<evidence type="ECO:0000256" key="4">
    <source>
        <dbReference type="ARBA" id="ARBA00022475"/>
    </source>
</evidence>
<comment type="caution">
    <text evidence="10">The sequence shown here is derived from an EMBL/GenBank/DDBJ whole genome shotgun (WGS) entry which is preliminary data.</text>
</comment>
<dbReference type="PANTHER" id="PTHR43848">
    <property type="entry name" value="PUTRESCINE TRANSPORT SYSTEM PERMEASE PROTEIN POTI"/>
    <property type="match status" value="1"/>
</dbReference>
<dbReference type="Proteomes" id="UP000295411">
    <property type="component" value="Unassembled WGS sequence"/>
</dbReference>
<dbReference type="PROSITE" id="PS50928">
    <property type="entry name" value="ABC_TM1"/>
    <property type="match status" value="1"/>
</dbReference>
<dbReference type="InterPro" id="IPR051789">
    <property type="entry name" value="Bact_Polyamine_Transport"/>
</dbReference>
<dbReference type="GO" id="GO:0055085">
    <property type="term" value="P:transmembrane transport"/>
    <property type="evidence" value="ECO:0007669"/>
    <property type="project" value="InterPro"/>
</dbReference>
<dbReference type="CDD" id="cd06261">
    <property type="entry name" value="TM_PBP2"/>
    <property type="match status" value="1"/>
</dbReference>
<keyword evidence="3 8" id="KW-0813">Transport</keyword>
<dbReference type="Gene3D" id="1.10.3720.10">
    <property type="entry name" value="MetI-like"/>
    <property type="match status" value="1"/>
</dbReference>
<dbReference type="PANTHER" id="PTHR43848:SF2">
    <property type="entry name" value="PUTRESCINE TRANSPORT SYSTEM PERMEASE PROTEIN POTI"/>
    <property type="match status" value="1"/>
</dbReference>
<dbReference type="SUPFAM" id="SSF161098">
    <property type="entry name" value="MetI-like"/>
    <property type="match status" value="1"/>
</dbReference>
<feature type="domain" description="ABC transmembrane type-1" evidence="9">
    <location>
        <begin position="65"/>
        <end position="255"/>
    </location>
</feature>
<name>A0A4R5TZI4_9MICC</name>
<keyword evidence="6 8" id="KW-1133">Transmembrane helix</keyword>
<proteinExistence type="inferred from homology"/>
<feature type="transmembrane region" description="Helical" evidence="8">
    <location>
        <begin position="12"/>
        <end position="34"/>
    </location>
</feature>
<evidence type="ECO:0000313" key="11">
    <source>
        <dbReference type="Proteomes" id="UP000295411"/>
    </source>
</evidence>
<dbReference type="Pfam" id="PF00528">
    <property type="entry name" value="BPD_transp_1"/>
    <property type="match status" value="1"/>
</dbReference>
<keyword evidence="4" id="KW-1003">Cell membrane</keyword>
<evidence type="ECO:0000256" key="2">
    <source>
        <dbReference type="ARBA" id="ARBA00007069"/>
    </source>
</evidence>
<evidence type="ECO:0000256" key="1">
    <source>
        <dbReference type="ARBA" id="ARBA00004651"/>
    </source>
</evidence>
<dbReference type="EMBL" id="SMTK01000002">
    <property type="protein sequence ID" value="TDK26656.1"/>
    <property type="molecule type" value="Genomic_DNA"/>
</dbReference>
<sequence>MKLSRSAKTILGVITGLILLFIYLPLLLVVVNSFNADRTFGWPPRSFTLEWWGRAVASEGVRDALATSVQVAVISTIISLILGTLLALALQRYSFFGRDVINLLVILPIALPGIVTGIALNNLFTTVLGVPLSLWTVIVAHATFCMVTVFNNAIARLRRVNGSLEEASADLGAGVFTTFVLVTLPQLRSALLAGGLLAFALSFDEIIVTTFTIGAGQQTLPVWILSNLFRPNQAPVVNVVAVILIVVSIVPIWLAQRLSSDSVAGTGAPGIGRGKIKKAKVPSAP</sequence>
<keyword evidence="5 8" id="KW-0812">Transmembrane</keyword>
<dbReference type="InterPro" id="IPR035906">
    <property type="entry name" value="MetI-like_sf"/>
</dbReference>
<dbReference type="InterPro" id="IPR000515">
    <property type="entry name" value="MetI-like"/>
</dbReference>
<accession>A0A4R5TZI4</accession>
<evidence type="ECO:0000256" key="6">
    <source>
        <dbReference type="ARBA" id="ARBA00022989"/>
    </source>
</evidence>
<evidence type="ECO:0000256" key="7">
    <source>
        <dbReference type="ARBA" id="ARBA00023136"/>
    </source>
</evidence>
<keyword evidence="11" id="KW-1185">Reference proteome</keyword>
<feature type="transmembrane region" description="Helical" evidence="8">
    <location>
        <begin position="69"/>
        <end position="88"/>
    </location>
</feature>
<gene>
    <name evidence="10" type="ORF">E2F48_05580</name>
</gene>
<feature type="transmembrane region" description="Helical" evidence="8">
    <location>
        <begin position="100"/>
        <end position="120"/>
    </location>
</feature>
<dbReference type="RefSeq" id="WP_133403016.1">
    <property type="nucleotide sequence ID" value="NZ_SMTK01000002.1"/>
</dbReference>
<evidence type="ECO:0000259" key="9">
    <source>
        <dbReference type="PROSITE" id="PS50928"/>
    </source>
</evidence>
<evidence type="ECO:0000256" key="3">
    <source>
        <dbReference type="ARBA" id="ARBA00022448"/>
    </source>
</evidence>
<reference evidence="10 11" key="1">
    <citation type="submission" date="2019-03" db="EMBL/GenBank/DDBJ databases">
        <title>Arthrobacter sp. nov., an bacterium isolated from biocrust in Mu Us Desert.</title>
        <authorList>
            <person name="Lixiong L."/>
        </authorList>
    </citation>
    <scope>NUCLEOTIDE SEQUENCE [LARGE SCALE GENOMIC DNA]</scope>
    <source>
        <strain evidence="10 11">SLN-3</strain>
    </source>
</reference>
<feature type="transmembrane region" description="Helical" evidence="8">
    <location>
        <begin position="132"/>
        <end position="155"/>
    </location>
</feature>
<feature type="transmembrane region" description="Helical" evidence="8">
    <location>
        <begin position="236"/>
        <end position="254"/>
    </location>
</feature>
<protein>
    <submittedName>
        <fullName evidence="10">ABC transporter permease</fullName>
    </submittedName>
</protein>
<organism evidence="10 11">
    <name type="scientific">Arthrobacter crusticola</name>
    <dbReference type="NCBI Taxonomy" id="2547960"/>
    <lineage>
        <taxon>Bacteria</taxon>
        <taxon>Bacillati</taxon>
        <taxon>Actinomycetota</taxon>
        <taxon>Actinomycetes</taxon>
        <taxon>Micrococcales</taxon>
        <taxon>Micrococcaceae</taxon>
        <taxon>Arthrobacter</taxon>
    </lineage>
</organism>
<evidence type="ECO:0000313" key="10">
    <source>
        <dbReference type="EMBL" id="TDK26656.1"/>
    </source>
</evidence>